<feature type="region of interest" description="Disordered" evidence="8">
    <location>
        <begin position="680"/>
        <end position="753"/>
    </location>
</feature>
<keyword evidence="4" id="KW-0520">NAD</keyword>
<dbReference type="Proteomes" id="UP000541558">
    <property type="component" value="Unassembled WGS sequence"/>
</dbReference>
<comment type="similarity">
    <text evidence="1 7">Belongs to the aldehyde dehydrogenase family.</text>
</comment>
<dbReference type="PROSITE" id="PS00463">
    <property type="entry name" value="ZN2_CY6_FUNGAL_1"/>
    <property type="match status" value="1"/>
</dbReference>
<dbReference type="SUPFAM" id="SSF57701">
    <property type="entry name" value="Zn2/Cys6 DNA-binding domain"/>
    <property type="match status" value="1"/>
</dbReference>
<dbReference type="InterPro" id="IPR016162">
    <property type="entry name" value="Ald_DH_N"/>
</dbReference>
<dbReference type="PROSITE" id="PS00687">
    <property type="entry name" value="ALDEHYDE_DEHYDR_GLU"/>
    <property type="match status" value="1"/>
</dbReference>
<dbReference type="Pfam" id="PF00172">
    <property type="entry name" value="Zn_clus"/>
    <property type="match status" value="1"/>
</dbReference>
<dbReference type="GO" id="GO:0006351">
    <property type="term" value="P:DNA-templated transcription"/>
    <property type="evidence" value="ECO:0007669"/>
    <property type="project" value="InterPro"/>
</dbReference>
<dbReference type="GO" id="GO:0000981">
    <property type="term" value="F:DNA-binding transcription factor activity, RNA polymerase II-specific"/>
    <property type="evidence" value="ECO:0007669"/>
    <property type="project" value="InterPro"/>
</dbReference>
<dbReference type="InterPro" id="IPR016160">
    <property type="entry name" value="Ald_DH_CS_CYS"/>
</dbReference>
<feature type="compositionally biased region" description="Polar residues" evidence="8">
    <location>
        <begin position="742"/>
        <end position="752"/>
    </location>
</feature>
<dbReference type="InterPro" id="IPR001138">
    <property type="entry name" value="Zn2Cys6_DnaBD"/>
</dbReference>
<dbReference type="InterPro" id="IPR015590">
    <property type="entry name" value="Aldehyde_DH_dom"/>
</dbReference>
<evidence type="ECO:0000256" key="7">
    <source>
        <dbReference type="RuleBase" id="RU003345"/>
    </source>
</evidence>
<dbReference type="OrthoDB" id="440325at2759"/>
<sequence length="1361" mass="149005">MSSEEGESANAGKEPIKVKRRRLHGACDLCRQKKIRCDSAKRPGNKCSNCVAFRSECTHLHTNQKMGRGYIASREGLSFPSDALSLPELWSSMQPLLNTILTTTYQAPANPAIIRETLVNLARYARALESAVPAEALAEQQELSQVLRPSLSPVTSDEALETGPPGPSRLSVVSGPVDSASPRELGALAENFKRSILLTSPDERFLGSSSSAAILENTIEWVAEEPPHCSSNTETCGATKHIRPEFWAVHPWDQAPPPTHTEFDFPEPDLLQDLVELYFTYLEVYGPLLHRPTFERGIKEGLHLSDRGFGGTVLAVCAVASRFSNDERVILEGTNSLHSCGLKWYRQLDVFNESSLRAPSLYEMQAFCLAITYLQGTSTPEKCWYMLGFAIRAAQDIGLHRKPKNDVLPSVESELRKRVFWRLVLGDSVISITVGRPPAINLIDFDAELPIECDDEYWETDDPSTDFKQPAGKPSKMAYYTSLMKLTEIYCQARRAFYSVKHPEVPPGMSEDDWDREVLAKLDSALNAWVDKVPEHYGVFLDQSAVLFTNYYATQIMLHRPFLSFTKQPSLSFTALVVCTNAARACSRVMSEQSRTGMVPMPQVQIALFISGLMLLLGIWKGRRTGYAMVDERKEAKALQSIIRVLQIYETRWHMSGRFRDLLMALTSVGGFEVHFDAEGESSAPEQSAVGAKRRRDAEGDSVKPSSSPRQHSSDVPFRLPFSVEDGLSSKTTRAPRAGGTIQVTGAQQLNSVIDPRISPPPSTLPALNDHEDDSPLISAYDLPLYTSDLSKPPFDFIMPGDPRHAYAAPTTEQLDLLGMMLGQEGDTGAGGASTSSGDDATAHMGPVPSAGLFNYEALQHMFHGNWTCIHAPKYQLLQLTYLVKENAEKLEEALAADMGRPAIESRFIEVNGTITETLGAYNNVEKWAKPEKAPFNMTWFPMKPTVHKEPKGTVLIICPFNYPIWLSLGPIAGAIAAGNTVLLKPSESTPATSTLLTELIAKYLDNDLVQVVNGAVAETTKLLELQWDHILYTGSGRVAKIVSAAAAKHLTPVTLELGGKSPVFIDPNCDLEVTAKRILWGKVVNAGQTCVAPDYVLVPRTFQSTLVEALKKQYAEFYPDGPQAKDAYARIVTPQAYNRIKSLVDGTKGKVAIGGETDAEGKYIAPTIVEDVPIGDSLLSEEIFGPVLPIVPVENVDEAIEYVNAHDHPLAIYIFSRDAEFKKKVLTSTQSGGVGINETVLHPGAEGLPFGGIGPSGSGYHTGKHTFDIFTHLRATIDNPSWVDRILGIRYPPYTAKKFMAIQGMQAKLPPKPKGPPTGAAGAGWQRWFVLALAIALAGGLTQRAKSIAGWITGGSARIA</sequence>
<evidence type="ECO:0000259" key="9">
    <source>
        <dbReference type="PROSITE" id="PS50048"/>
    </source>
</evidence>
<comment type="caution">
    <text evidence="10">The sequence shown here is derived from an EMBL/GenBank/DDBJ whole genome shotgun (WGS) entry which is preliminary data.</text>
</comment>
<dbReference type="PANTHER" id="PTHR43570">
    <property type="entry name" value="ALDEHYDE DEHYDROGENASE"/>
    <property type="match status" value="1"/>
</dbReference>
<dbReference type="SMART" id="SM00906">
    <property type="entry name" value="Fungal_trans"/>
    <property type="match status" value="1"/>
</dbReference>
<dbReference type="CDD" id="cd00067">
    <property type="entry name" value="GAL4"/>
    <property type="match status" value="1"/>
</dbReference>
<dbReference type="InterPro" id="IPR029510">
    <property type="entry name" value="Ald_DH_CS_GLU"/>
</dbReference>
<dbReference type="InterPro" id="IPR016161">
    <property type="entry name" value="Ald_DH/histidinol_DH"/>
</dbReference>
<keyword evidence="5" id="KW-0539">Nucleus</keyword>
<dbReference type="InterPro" id="IPR012394">
    <property type="entry name" value="Aldehyde_DH_NAD(P)"/>
</dbReference>
<dbReference type="InterPro" id="IPR016163">
    <property type="entry name" value="Ald_DH_C"/>
</dbReference>
<evidence type="ECO:0000313" key="10">
    <source>
        <dbReference type="EMBL" id="KAF5330232.1"/>
    </source>
</evidence>
<evidence type="ECO:0000256" key="3">
    <source>
        <dbReference type="ARBA" id="ARBA00023002"/>
    </source>
</evidence>
<feature type="region of interest" description="Disordered" evidence="8">
    <location>
        <begin position="154"/>
        <end position="177"/>
    </location>
</feature>
<gene>
    <name evidence="10" type="ORF">D9611_010607</name>
</gene>
<dbReference type="GO" id="GO:0005737">
    <property type="term" value="C:cytoplasm"/>
    <property type="evidence" value="ECO:0007669"/>
    <property type="project" value="TreeGrafter"/>
</dbReference>
<dbReference type="GO" id="GO:0008270">
    <property type="term" value="F:zinc ion binding"/>
    <property type="evidence" value="ECO:0007669"/>
    <property type="project" value="InterPro"/>
</dbReference>
<dbReference type="GO" id="GO:0003677">
    <property type="term" value="F:DNA binding"/>
    <property type="evidence" value="ECO:0007669"/>
    <property type="project" value="InterPro"/>
</dbReference>
<name>A0A8H5BXK8_9AGAR</name>
<evidence type="ECO:0000256" key="6">
    <source>
        <dbReference type="PROSITE-ProRule" id="PRU10007"/>
    </source>
</evidence>
<dbReference type="Gene3D" id="3.40.309.10">
    <property type="entry name" value="Aldehyde Dehydrogenase, Chain A, domain 2"/>
    <property type="match status" value="1"/>
</dbReference>
<proteinExistence type="inferred from homology"/>
<dbReference type="GO" id="GO:0006081">
    <property type="term" value="P:aldehyde metabolic process"/>
    <property type="evidence" value="ECO:0007669"/>
    <property type="project" value="InterPro"/>
</dbReference>
<dbReference type="Gene3D" id="4.10.240.10">
    <property type="entry name" value="Zn(2)-C6 fungal-type DNA-binding domain"/>
    <property type="match status" value="1"/>
</dbReference>
<dbReference type="GO" id="GO:0004029">
    <property type="term" value="F:aldehyde dehydrogenase (NAD+) activity"/>
    <property type="evidence" value="ECO:0007669"/>
    <property type="project" value="TreeGrafter"/>
</dbReference>
<feature type="domain" description="Zn(2)-C6 fungal-type" evidence="9">
    <location>
        <begin position="26"/>
        <end position="59"/>
    </location>
</feature>
<accession>A0A8H5BXK8</accession>
<dbReference type="FunFam" id="3.40.309.10:FF:000025">
    <property type="entry name" value="Aldehyde dehydrogenase"/>
    <property type="match status" value="1"/>
</dbReference>
<evidence type="ECO:0000256" key="2">
    <source>
        <dbReference type="ARBA" id="ARBA00022723"/>
    </source>
</evidence>
<dbReference type="InterPro" id="IPR036864">
    <property type="entry name" value="Zn2-C6_fun-type_DNA-bd_sf"/>
</dbReference>
<organism evidence="10 11">
    <name type="scientific">Ephemerocybe angulata</name>
    <dbReference type="NCBI Taxonomy" id="980116"/>
    <lineage>
        <taxon>Eukaryota</taxon>
        <taxon>Fungi</taxon>
        <taxon>Dikarya</taxon>
        <taxon>Basidiomycota</taxon>
        <taxon>Agaricomycotina</taxon>
        <taxon>Agaricomycetes</taxon>
        <taxon>Agaricomycetidae</taxon>
        <taxon>Agaricales</taxon>
        <taxon>Agaricineae</taxon>
        <taxon>Psathyrellaceae</taxon>
        <taxon>Ephemerocybe</taxon>
    </lineage>
</organism>
<dbReference type="SMART" id="SM00066">
    <property type="entry name" value="GAL4"/>
    <property type="match status" value="1"/>
</dbReference>
<keyword evidence="3 7" id="KW-0560">Oxidoreductase</keyword>
<evidence type="ECO:0000313" key="11">
    <source>
        <dbReference type="Proteomes" id="UP000541558"/>
    </source>
</evidence>
<keyword evidence="11" id="KW-1185">Reference proteome</keyword>
<evidence type="ECO:0000256" key="1">
    <source>
        <dbReference type="ARBA" id="ARBA00009986"/>
    </source>
</evidence>
<dbReference type="PANTHER" id="PTHR43570:SF16">
    <property type="entry name" value="ALDEHYDE DEHYDROGENASE TYPE III, ISOFORM Q"/>
    <property type="match status" value="1"/>
</dbReference>
<feature type="active site" evidence="6">
    <location>
        <position position="1057"/>
    </location>
</feature>
<keyword evidence="2" id="KW-0479">Metal-binding</keyword>
<protein>
    <recommendedName>
        <fullName evidence="9">Zn(2)-C6 fungal-type domain-containing protein</fullName>
    </recommendedName>
</protein>
<dbReference type="InterPro" id="IPR007219">
    <property type="entry name" value="XnlR_reg_dom"/>
</dbReference>
<evidence type="ECO:0000256" key="5">
    <source>
        <dbReference type="ARBA" id="ARBA00023242"/>
    </source>
</evidence>
<dbReference type="Pfam" id="PF00171">
    <property type="entry name" value="Aldedh"/>
    <property type="match status" value="1"/>
</dbReference>
<dbReference type="SUPFAM" id="SSF53720">
    <property type="entry name" value="ALDH-like"/>
    <property type="match status" value="1"/>
</dbReference>
<dbReference type="EMBL" id="JAACJK010000116">
    <property type="protein sequence ID" value="KAF5330232.1"/>
    <property type="molecule type" value="Genomic_DNA"/>
</dbReference>
<dbReference type="FunFam" id="3.40.605.10:FF:000004">
    <property type="entry name" value="Aldehyde dehydrogenase"/>
    <property type="match status" value="1"/>
</dbReference>
<dbReference type="PROSITE" id="PS00070">
    <property type="entry name" value="ALDEHYDE_DEHYDR_CYS"/>
    <property type="match status" value="1"/>
</dbReference>
<evidence type="ECO:0000256" key="4">
    <source>
        <dbReference type="ARBA" id="ARBA00023027"/>
    </source>
</evidence>
<dbReference type="Gene3D" id="3.40.605.10">
    <property type="entry name" value="Aldehyde Dehydrogenase, Chain A, domain 1"/>
    <property type="match status" value="1"/>
</dbReference>
<dbReference type="PROSITE" id="PS50048">
    <property type="entry name" value="ZN2_CY6_FUNGAL_2"/>
    <property type="match status" value="1"/>
</dbReference>
<dbReference type="CDD" id="cd07135">
    <property type="entry name" value="ALDH_F14-YMR110C"/>
    <property type="match status" value="1"/>
</dbReference>
<dbReference type="Pfam" id="PF04082">
    <property type="entry name" value="Fungal_trans"/>
    <property type="match status" value="1"/>
</dbReference>
<evidence type="ECO:0000256" key="8">
    <source>
        <dbReference type="SAM" id="MobiDB-lite"/>
    </source>
</evidence>
<dbReference type="CDD" id="cd12148">
    <property type="entry name" value="fungal_TF_MHR"/>
    <property type="match status" value="1"/>
</dbReference>
<reference evidence="10 11" key="1">
    <citation type="journal article" date="2020" name="ISME J.">
        <title>Uncovering the hidden diversity of litter-decomposition mechanisms in mushroom-forming fungi.</title>
        <authorList>
            <person name="Floudas D."/>
            <person name="Bentzer J."/>
            <person name="Ahren D."/>
            <person name="Johansson T."/>
            <person name="Persson P."/>
            <person name="Tunlid A."/>
        </authorList>
    </citation>
    <scope>NUCLEOTIDE SEQUENCE [LARGE SCALE GENOMIC DNA]</scope>
    <source>
        <strain evidence="10 11">CBS 175.51</strain>
    </source>
</reference>